<dbReference type="PANTHER" id="PTHR23416:SF23">
    <property type="entry name" value="ACETYLTRANSFERASE C18B11.09C-RELATED"/>
    <property type="match status" value="1"/>
</dbReference>
<keyword evidence="2 5" id="KW-0808">Transferase</keyword>
<accession>A0A3N0BVM6</accession>
<reference evidence="5 6" key="1">
    <citation type="submission" date="2018-10" db="EMBL/GenBank/DDBJ databases">
        <title>Genome sequencing of Pedobacter jejuensis TNB23.</title>
        <authorList>
            <person name="Cho Y.-J."/>
            <person name="Cho A."/>
            <person name="Kim O.-S."/>
        </authorList>
    </citation>
    <scope>NUCLEOTIDE SEQUENCE [LARGE SCALE GENOMIC DNA]</scope>
    <source>
        <strain evidence="5 6">TNB23</strain>
    </source>
</reference>
<dbReference type="Pfam" id="PF14602">
    <property type="entry name" value="Hexapep_2"/>
    <property type="match status" value="1"/>
</dbReference>
<keyword evidence="6" id="KW-1185">Reference proteome</keyword>
<dbReference type="SUPFAM" id="SSF51161">
    <property type="entry name" value="Trimeric LpxA-like enzymes"/>
    <property type="match status" value="1"/>
</dbReference>
<gene>
    <name evidence="5" type="ORF">D7004_10295</name>
</gene>
<dbReference type="GO" id="GO:0008374">
    <property type="term" value="F:O-acyltransferase activity"/>
    <property type="evidence" value="ECO:0007669"/>
    <property type="project" value="TreeGrafter"/>
</dbReference>
<dbReference type="AlphaFoldDB" id="A0A3N0BVM6"/>
<protein>
    <submittedName>
        <fullName evidence="5">Sugar O-acetyltransferase</fullName>
    </submittedName>
</protein>
<dbReference type="Pfam" id="PF00132">
    <property type="entry name" value="Hexapep"/>
    <property type="match status" value="1"/>
</dbReference>
<dbReference type="Gene3D" id="2.160.10.10">
    <property type="entry name" value="Hexapeptide repeat proteins"/>
    <property type="match status" value="1"/>
</dbReference>
<dbReference type="PANTHER" id="PTHR23416">
    <property type="entry name" value="SIALIC ACID SYNTHASE-RELATED"/>
    <property type="match status" value="1"/>
</dbReference>
<evidence type="ECO:0000313" key="5">
    <source>
        <dbReference type="EMBL" id="RNL53461.1"/>
    </source>
</evidence>
<dbReference type="RefSeq" id="WP_123205783.1">
    <property type="nucleotide sequence ID" value="NZ_RBEE01000014.1"/>
</dbReference>
<evidence type="ECO:0000256" key="3">
    <source>
        <dbReference type="ARBA" id="ARBA00022737"/>
    </source>
</evidence>
<dbReference type="PROSITE" id="PS00101">
    <property type="entry name" value="HEXAPEP_TRANSFERASES"/>
    <property type="match status" value="1"/>
</dbReference>
<dbReference type="OrthoDB" id="9812571at2"/>
<comment type="caution">
    <text evidence="5">The sequence shown here is derived from an EMBL/GenBank/DDBJ whole genome shotgun (WGS) entry which is preliminary data.</text>
</comment>
<dbReference type="InterPro" id="IPR018357">
    <property type="entry name" value="Hexapep_transf_CS"/>
</dbReference>
<comment type="similarity">
    <text evidence="1">Belongs to the transferase hexapeptide repeat family.</text>
</comment>
<dbReference type="InterPro" id="IPR001451">
    <property type="entry name" value="Hexapep"/>
</dbReference>
<dbReference type="InterPro" id="IPR011004">
    <property type="entry name" value="Trimer_LpxA-like_sf"/>
</dbReference>
<evidence type="ECO:0000256" key="4">
    <source>
        <dbReference type="ARBA" id="ARBA00023315"/>
    </source>
</evidence>
<name>A0A3N0BVM6_9SPHI</name>
<organism evidence="5 6">
    <name type="scientific">Pedobacter jejuensis</name>
    <dbReference type="NCBI Taxonomy" id="1268550"/>
    <lineage>
        <taxon>Bacteria</taxon>
        <taxon>Pseudomonadati</taxon>
        <taxon>Bacteroidota</taxon>
        <taxon>Sphingobacteriia</taxon>
        <taxon>Sphingobacteriales</taxon>
        <taxon>Sphingobacteriaceae</taxon>
        <taxon>Pedobacter</taxon>
    </lineage>
</organism>
<keyword evidence="3" id="KW-0677">Repeat</keyword>
<evidence type="ECO:0000313" key="6">
    <source>
        <dbReference type="Proteomes" id="UP000274046"/>
    </source>
</evidence>
<proteinExistence type="inferred from homology"/>
<sequence length="188" mass="20099">MNNSDNSVFDDLRNGEAITSTHPGRAELRKSAYETIQLLLQMNSSADPLTIIKFLGQITGQKIDETVAVFPPLYINYGRHLSIGKNVFINFDCTFLTLGGIVIEDNVLIGPKVSLLSEGHPLAPTERSALVPGKIHIKKNAWIGANAIILPGVTIGENAVVAAGAVVSKNVDDNTVVAGIPAKFVKQI</sequence>
<keyword evidence="4" id="KW-0012">Acyltransferase</keyword>
<dbReference type="InterPro" id="IPR051159">
    <property type="entry name" value="Hexapeptide_acetyltransf"/>
</dbReference>
<dbReference type="EMBL" id="RBEE01000014">
    <property type="protein sequence ID" value="RNL53461.1"/>
    <property type="molecule type" value="Genomic_DNA"/>
</dbReference>
<dbReference type="Proteomes" id="UP000274046">
    <property type="component" value="Unassembled WGS sequence"/>
</dbReference>
<evidence type="ECO:0000256" key="1">
    <source>
        <dbReference type="ARBA" id="ARBA00007274"/>
    </source>
</evidence>
<evidence type="ECO:0000256" key="2">
    <source>
        <dbReference type="ARBA" id="ARBA00022679"/>
    </source>
</evidence>